<dbReference type="NCBIfam" id="TIGR00125">
    <property type="entry name" value="cyt_tran_rel"/>
    <property type="match status" value="1"/>
</dbReference>
<evidence type="ECO:0000259" key="2">
    <source>
        <dbReference type="Pfam" id="PF13521"/>
    </source>
</evidence>
<sequence>MGKTVGFYGGKFTPLHNGHVYAMLMASVMVDELHVIVCYDEDSEKNELHKDSLAPYFSYQIRARWWKEITKHMPHVQVHTVYNPNTMNIKDWQIGAEEIKRVIGKPISHVFSSDSSYDVFFETLYPEANHIVLDEKRERFPISSTVIRRDGVFAHWDMIPKAVQRYFVKKVVVIGSESCGKSTLVKNLALIYGTNYAEEQGRTYYEELNDYDYFSDEDLIRIAYRQKYFEEKAVYQSNKLLFCDTEATVTRRFYNEYLGKDHDLLREIAIQQHYDLWLFLEDDVSFVDDGTRGYVGDRTYSSQLLKRLLSEQNISYTILQGSYEERLKKAIIEIDKLLI</sequence>
<dbReference type="InterPro" id="IPR014729">
    <property type="entry name" value="Rossmann-like_a/b/a_fold"/>
</dbReference>
<dbReference type="InterPro" id="IPR027417">
    <property type="entry name" value="P-loop_NTPase"/>
</dbReference>
<dbReference type="GO" id="GO:0003824">
    <property type="term" value="F:catalytic activity"/>
    <property type="evidence" value="ECO:0007669"/>
    <property type="project" value="InterPro"/>
</dbReference>
<reference evidence="3" key="1">
    <citation type="submission" date="2020-09" db="EMBL/GenBank/DDBJ databases">
        <title>Bacillus faecalis sp. nov., a moderately halophilic bacterium isolated from cow faeces.</title>
        <authorList>
            <person name="Jiang L."/>
            <person name="Lee J."/>
        </authorList>
    </citation>
    <scope>NUCLEOTIDE SEQUENCE</scope>
    <source>
        <strain evidence="3">AGMB 02131</strain>
    </source>
</reference>
<dbReference type="RefSeq" id="WP_190997989.1">
    <property type="nucleotide sequence ID" value="NZ_JACXSI010000018.1"/>
</dbReference>
<name>A0A927CWN5_9BACI</name>
<proteinExistence type="predicted"/>
<organism evidence="3 4">
    <name type="scientific">Peribacillus faecalis</name>
    <dbReference type="NCBI Taxonomy" id="2772559"/>
    <lineage>
        <taxon>Bacteria</taxon>
        <taxon>Bacillati</taxon>
        <taxon>Bacillota</taxon>
        <taxon>Bacilli</taxon>
        <taxon>Bacillales</taxon>
        <taxon>Bacillaceae</taxon>
        <taxon>Peribacillus</taxon>
    </lineage>
</organism>
<dbReference type="Pfam" id="PF13521">
    <property type="entry name" value="AAA_28"/>
    <property type="match status" value="1"/>
</dbReference>
<dbReference type="Pfam" id="PF01467">
    <property type="entry name" value="CTP_transf_like"/>
    <property type="match status" value="1"/>
</dbReference>
<feature type="domain" description="NadR/Ttd14 AAA" evidence="2">
    <location>
        <begin position="170"/>
        <end position="326"/>
    </location>
</feature>
<dbReference type="PANTHER" id="PTHR37512">
    <property type="entry name" value="TRIFUNCTIONAL NAD BIOSYNTHESIS/REGULATOR PROTEIN NADR"/>
    <property type="match status" value="1"/>
</dbReference>
<dbReference type="SUPFAM" id="SSF52540">
    <property type="entry name" value="P-loop containing nucleoside triphosphate hydrolases"/>
    <property type="match status" value="1"/>
</dbReference>
<feature type="domain" description="Cytidyltransferase-like" evidence="1">
    <location>
        <begin position="7"/>
        <end position="149"/>
    </location>
</feature>
<dbReference type="Gene3D" id="3.40.50.300">
    <property type="entry name" value="P-loop containing nucleotide triphosphate hydrolases"/>
    <property type="match status" value="1"/>
</dbReference>
<dbReference type="InterPro" id="IPR038727">
    <property type="entry name" value="NadR/Ttd14_AAA_dom"/>
</dbReference>
<dbReference type="AlphaFoldDB" id="A0A927CWN5"/>
<gene>
    <name evidence="3" type="ORF">IEO70_08710</name>
</gene>
<protein>
    <submittedName>
        <fullName evidence="3">AAA family ATPase</fullName>
    </submittedName>
</protein>
<dbReference type="EMBL" id="JACXSI010000018">
    <property type="protein sequence ID" value="MBD3108446.1"/>
    <property type="molecule type" value="Genomic_DNA"/>
</dbReference>
<accession>A0A927CWN5</accession>
<evidence type="ECO:0000313" key="3">
    <source>
        <dbReference type="EMBL" id="MBD3108446.1"/>
    </source>
</evidence>
<dbReference type="Gene3D" id="3.40.50.620">
    <property type="entry name" value="HUPs"/>
    <property type="match status" value="1"/>
</dbReference>
<evidence type="ECO:0000313" key="4">
    <source>
        <dbReference type="Proteomes" id="UP000602076"/>
    </source>
</evidence>
<dbReference type="InterPro" id="IPR004821">
    <property type="entry name" value="Cyt_trans-like"/>
</dbReference>
<dbReference type="SUPFAM" id="SSF52374">
    <property type="entry name" value="Nucleotidylyl transferase"/>
    <property type="match status" value="1"/>
</dbReference>
<dbReference type="Proteomes" id="UP000602076">
    <property type="component" value="Unassembled WGS sequence"/>
</dbReference>
<keyword evidence="4" id="KW-1185">Reference proteome</keyword>
<dbReference type="PANTHER" id="PTHR37512:SF1">
    <property type="entry name" value="NADR_TTD14 AAA DOMAIN-CONTAINING PROTEIN"/>
    <property type="match status" value="1"/>
</dbReference>
<comment type="caution">
    <text evidence="3">The sequence shown here is derived from an EMBL/GenBank/DDBJ whole genome shotgun (WGS) entry which is preliminary data.</text>
</comment>
<evidence type="ECO:0000259" key="1">
    <source>
        <dbReference type="Pfam" id="PF01467"/>
    </source>
</evidence>
<dbReference type="InterPro" id="IPR052735">
    <property type="entry name" value="NAD_biosynth-regulator"/>
</dbReference>